<evidence type="ECO:0000313" key="4">
    <source>
        <dbReference type="Proteomes" id="UP000324222"/>
    </source>
</evidence>
<feature type="region of interest" description="Disordered" evidence="1">
    <location>
        <begin position="67"/>
        <end position="103"/>
    </location>
</feature>
<proteinExistence type="predicted"/>
<evidence type="ECO:0000256" key="2">
    <source>
        <dbReference type="SAM" id="SignalP"/>
    </source>
</evidence>
<accession>A0A5B7ET33</accession>
<comment type="caution">
    <text evidence="3">The sequence shown here is derived from an EMBL/GenBank/DDBJ whole genome shotgun (WGS) entry which is preliminary data.</text>
</comment>
<gene>
    <name evidence="3" type="ORF">E2C01_030019</name>
</gene>
<keyword evidence="2" id="KW-0732">Signal</keyword>
<reference evidence="3 4" key="1">
    <citation type="submission" date="2019-05" db="EMBL/GenBank/DDBJ databases">
        <title>Another draft genome of Portunus trituberculatus and its Hox gene families provides insights of decapod evolution.</title>
        <authorList>
            <person name="Jeong J.-H."/>
            <person name="Song I."/>
            <person name="Kim S."/>
            <person name="Choi T."/>
            <person name="Kim D."/>
            <person name="Ryu S."/>
            <person name="Kim W."/>
        </authorList>
    </citation>
    <scope>NUCLEOTIDE SEQUENCE [LARGE SCALE GENOMIC DNA]</scope>
    <source>
        <tissue evidence="3">Muscle</tissue>
    </source>
</reference>
<organism evidence="3 4">
    <name type="scientific">Portunus trituberculatus</name>
    <name type="common">Swimming crab</name>
    <name type="synonym">Neptunus trituberculatus</name>
    <dbReference type="NCBI Taxonomy" id="210409"/>
    <lineage>
        <taxon>Eukaryota</taxon>
        <taxon>Metazoa</taxon>
        <taxon>Ecdysozoa</taxon>
        <taxon>Arthropoda</taxon>
        <taxon>Crustacea</taxon>
        <taxon>Multicrustacea</taxon>
        <taxon>Malacostraca</taxon>
        <taxon>Eumalacostraca</taxon>
        <taxon>Eucarida</taxon>
        <taxon>Decapoda</taxon>
        <taxon>Pleocyemata</taxon>
        <taxon>Brachyura</taxon>
        <taxon>Eubrachyura</taxon>
        <taxon>Portunoidea</taxon>
        <taxon>Portunidae</taxon>
        <taxon>Portuninae</taxon>
        <taxon>Portunus</taxon>
    </lineage>
</organism>
<name>A0A5B7ET33_PORTR</name>
<feature type="chain" id="PRO_5023050324" evidence="2">
    <location>
        <begin position="22"/>
        <end position="103"/>
    </location>
</feature>
<dbReference type="AlphaFoldDB" id="A0A5B7ET33"/>
<dbReference type="EMBL" id="VSRR010003547">
    <property type="protein sequence ID" value="MPC36555.1"/>
    <property type="molecule type" value="Genomic_DNA"/>
</dbReference>
<sequence>MGVLRWSLLPVVGTLSPPTLAALLPDEALCTAILETPETSDIDVKMLAANNLTKLVVIVGKCSPPARHRTEGEAATATLHGHPREYTLQPPAMPRPTPPCTCH</sequence>
<evidence type="ECO:0000313" key="3">
    <source>
        <dbReference type="EMBL" id="MPC36555.1"/>
    </source>
</evidence>
<evidence type="ECO:0000256" key="1">
    <source>
        <dbReference type="SAM" id="MobiDB-lite"/>
    </source>
</evidence>
<feature type="compositionally biased region" description="Pro residues" evidence="1">
    <location>
        <begin position="91"/>
        <end position="103"/>
    </location>
</feature>
<protein>
    <submittedName>
        <fullName evidence="3">Uncharacterized protein</fullName>
    </submittedName>
</protein>
<keyword evidence="4" id="KW-1185">Reference proteome</keyword>
<dbReference type="Proteomes" id="UP000324222">
    <property type="component" value="Unassembled WGS sequence"/>
</dbReference>
<feature type="signal peptide" evidence="2">
    <location>
        <begin position="1"/>
        <end position="21"/>
    </location>
</feature>